<dbReference type="EC" id="3.1.3.1" evidence="2 11"/>
<dbReference type="Proteomes" id="UP000799766">
    <property type="component" value="Unassembled WGS sequence"/>
</dbReference>
<keyword evidence="7 9" id="KW-0460">Magnesium</keyword>
<reference evidence="13" key="1">
    <citation type="journal article" date="2020" name="Stud. Mycol.">
        <title>101 Dothideomycetes genomes: a test case for predicting lifestyles and emergence of pathogens.</title>
        <authorList>
            <person name="Haridas S."/>
            <person name="Albert R."/>
            <person name="Binder M."/>
            <person name="Bloem J."/>
            <person name="Labutti K."/>
            <person name="Salamov A."/>
            <person name="Andreopoulos B."/>
            <person name="Baker S."/>
            <person name="Barry K."/>
            <person name="Bills G."/>
            <person name="Bluhm B."/>
            <person name="Cannon C."/>
            <person name="Castanera R."/>
            <person name="Culley D."/>
            <person name="Daum C."/>
            <person name="Ezra D."/>
            <person name="Gonzalez J."/>
            <person name="Henrissat B."/>
            <person name="Kuo A."/>
            <person name="Liang C."/>
            <person name="Lipzen A."/>
            <person name="Lutzoni F."/>
            <person name="Magnuson J."/>
            <person name="Mondo S."/>
            <person name="Nolan M."/>
            <person name="Ohm R."/>
            <person name="Pangilinan J."/>
            <person name="Park H.-J."/>
            <person name="Ramirez L."/>
            <person name="Alfaro M."/>
            <person name="Sun H."/>
            <person name="Tritt A."/>
            <person name="Yoshinaga Y."/>
            <person name="Zwiers L.-H."/>
            <person name="Turgeon B."/>
            <person name="Goodwin S."/>
            <person name="Spatafora J."/>
            <person name="Crous P."/>
            <person name="Grigoriev I."/>
        </authorList>
    </citation>
    <scope>NUCLEOTIDE SEQUENCE</scope>
    <source>
        <strain evidence="13">ATCC 16933</strain>
    </source>
</reference>
<feature type="chain" id="PRO_5025608539" description="Alkaline phosphatase" evidence="12">
    <location>
        <begin position="21"/>
        <end position="523"/>
    </location>
</feature>
<dbReference type="PANTHER" id="PTHR11596:SF5">
    <property type="entry name" value="ALKALINE PHOSPHATASE"/>
    <property type="match status" value="1"/>
</dbReference>
<proteinExistence type="inferred from homology"/>
<evidence type="ECO:0000256" key="3">
    <source>
        <dbReference type="ARBA" id="ARBA00022553"/>
    </source>
</evidence>
<keyword evidence="4 9" id="KW-0479">Metal-binding</keyword>
<feature type="binding site" evidence="9">
    <location>
        <position position="351"/>
    </location>
    <ligand>
        <name>Zn(2+)</name>
        <dbReference type="ChEBI" id="CHEBI:29105"/>
        <label>2</label>
    </ligand>
</feature>
<comment type="catalytic activity">
    <reaction evidence="11">
        <text>a phosphate monoester + H2O = an alcohol + phosphate</text>
        <dbReference type="Rhea" id="RHEA:15017"/>
        <dbReference type="ChEBI" id="CHEBI:15377"/>
        <dbReference type="ChEBI" id="CHEBI:30879"/>
        <dbReference type="ChEBI" id="CHEBI:43474"/>
        <dbReference type="ChEBI" id="CHEBI:67140"/>
        <dbReference type="EC" id="3.1.3.1"/>
    </reaction>
</comment>
<dbReference type="EMBL" id="MU001675">
    <property type="protein sequence ID" value="KAF2459299.1"/>
    <property type="molecule type" value="Genomic_DNA"/>
</dbReference>
<feature type="binding site" evidence="9">
    <location>
        <position position="350"/>
    </location>
    <ligand>
        <name>Zn(2+)</name>
        <dbReference type="ChEBI" id="CHEBI:29105"/>
        <label>2</label>
    </ligand>
</feature>
<evidence type="ECO:0000313" key="14">
    <source>
        <dbReference type="Proteomes" id="UP000799766"/>
    </source>
</evidence>
<evidence type="ECO:0000256" key="10">
    <source>
        <dbReference type="RuleBase" id="RU003946"/>
    </source>
</evidence>
<dbReference type="InterPro" id="IPR001952">
    <property type="entry name" value="Alkaline_phosphatase"/>
</dbReference>
<feature type="binding site" evidence="9">
    <location>
        <position position="312"/>
    </location>
    <ligand>
        <name>Zn(2+)</name>
        <dbReference type="ChEBI" id="CHEBI:29105"/>
        <label>2</label>
    </ligand>
</feature>
<dbReference type="GO" id="GO:0046872">
    <property type="term" value="F:metal ion binding"/>
    <property type="evidence" value="ECO:0007669"/>
    <property type="project" value="UniProtKB-KW"/>
</dbReference>
<evidence type="ECO:0000256" key="9">
    <source>
        <dbReference type="PIRSR" id="PIRSR601952-2"/>
    </source>
</evidence>
<evidence type="ECO:0000256" key="5">
    <source>
        <dbReference type="ARBA" id="ARBA00022801"/>
    </source>
</evidence>
<feature type="signal peptide" evidence="12">
    <location>
        <begin position="1"/>
        <end position="20"/>
    </location>
</feature>
<evidence type="ECO:0000256" key="8">
    <source>
        <dbReference type="PIRSR" id="PIRSR601952-1"/>
    </source>
</evidence>
<comment type="cofactor">
    <cofactor evidence="9">
        <name>Mg(2+)</name>
        <dbReference type="ChEBI" id="CHEBI:18420"/>
    </cofactor>
    <text evidence="9">Binds 1 Mg(2+) ion.</text>
</comment>
<keyword evidence="3" id="KW-0597">Phosphoprotein</keyword>
<keyword evidence="14" id="KW-1185">Reference proteome</keyword>
<dbReference type="InterPro" id="IPR017850">
    <property type="entry name" value="Alkaline_phosphatase_core_sf"/>
</dbReference>
<keyword evidence="12" id="KW-0732">Signal</keyword>
<protein>
    <recommendedName>
        <fullName evidence="2 11">Alkaline phosphatase</fullName>
        <ecNumber evidence="2 11">3.1.3.1</ecNumber>
    </recommendedName>
</protein>
<dbReference type="CDD" id="cd16012">
    <property type="entry name" value="ALP"/>
    <property type="match status" value="1"/>
</dbReference>
<organism evidence="13 14">
    <name type="scientific">Lineolata rhizophorae</name>
    <dbReference type="NCBI Taxonomy" id="578093"/>
    <lineage>
        <taxon>Eukaryota</taxon>
        <taxon>Fungi</taxon>
        <taxon>Dikarya</taxon>
        <taxon>Ascomycota</taxon>
        <taxon>Pezizomycotina</taxon>
        <taxon>Dothideomycetes</taxon>
        <taxon>Dothideomycetes incertae sedis</taxon>
        <taxon>Lineolatales</taxon>
        <taxon>Lineolataceae</taxon>
        <taxon>Lineolata</taxon>
    </lineage>
</organism>
<dbReference type="InterPro" id="IPR018299">
    <property type="entry name" value="Alkaline_phosphatase_AS"/>
</dbReference>
<evidence type="ECO:0000256" key="7">
    <source>
        <dbReference type="ARBA" id="ARBA00022842"/>
    </source>
</evidence>
<dbReference type="OrthoDB" id="7392499at2759"/>
<dbReference type="PANTHER" id="PTHR11596">
    <property type="entry name" value="ALKALINE PHOSPHATASE"/>
    <property type="match status" value="1"/>
</dbReference>
<evidence type="ECO:0000313" key="13">
    <source>
        <dbReference type="EMBL" id="KAF2459299.1"/>
    </source>
</evidence>
<accession>A0A6A6P5Z6</accession>
<feature type="binding site" evidence="9">
    <location>
        <position position="52"/>
    </location>
    <ligand>
        <name>Zn(2+)</name>
        <dbReference type="ChEBI" id="CHEBI:29105"/>
        <label>2</label>
    </ligand>
</feature>
<dbReference type="AlphaFoldDB" id="A0A6A6P5Z6"/>
<feature type="binding site" evidence="9">
    <location>
        <position position="156"/>
    </location>
    <ligand>
        <name>Mg(2+)</name>
        <dbReference type="ChEBI" id="CHEBI:18420"/>
    </ligand>
</feature>
<feature type="binding site" evidence="9">
    <location>
        <position position="303"/>
    </location>
    <ligand>
        <name>Mg(2+)</name>
        <dbReference type="ChEBI" id="CHEBI:18420"/>
    </ligand>
</feature>
<dbReference type="InterPro" id="IPR042085">
    <property type="entry name" value="Ap_crown"/>
</dbReference>
<dbReference type="PROSITE" id="PS00123">
    <property type="entry name" value="ALKALINE_PHOSPHATASE"/>
    <property type="match status" value="1"/>
</dbReference>
<evidence type="ECO:0000256" key="1">
    <source>
        <dbReference type="ARBA" id="ARBA00005984"/>
    </source>
</evidence>
<evidence type="ECO:0000256" key="6">
    <source>
        <dbReference type="ARBA" id="ARBA00022833"/>
    </source>
</evidence>
<dbReference type="GO" id="GO:0004035">
    <property type="term" value="F:alkaline phosphatase activity"/>
    <property type="evidence" value="ECO:0007669"/>
    <property type="project" value="UniProtKB-EC"/>
</dbReference>
<feature type="active site" description="Phosphoserine intermediate" evidence="8">
    <location>
        <position position="105"/>
    </location>
</feature>
<feature type="binding site" evidence="9">
    <location>
        <position position="308"/>
    </location>
    <ligand>
        <name>Zn(2+)</name>
        <dbReference type="ChEBI" id="CHEBI:29105"/>
        <label>2</label>
    </ligand>
</feature>
<evidence type="ECO:0000256" key="2">
    <source>
        <dbReference type="ARBA" id="ARBA00012647"/>
    </source>
</evidence>
<dbReference type="GO" id="GO:0000329">
    <property type="term" value="C:fungal-type vacuole membrane"/>
    <property type="evidence" value="ECO:0007669"/>
    <property type="project" value="TreeGrafter"/>
</dbReference>
<dbReference type="Gene3D" id="1.10.1200.140">
    <property type="entry name" value="Alkaline phosphatase, crown domain"/>
    <property type="match status" value="1"/>
</dbReference>
<name>A0A6A6P5Z6_9PEZI</name>
<feature type="binding site" evidence="9">
    <location>
        <position position="52"/>
    </location>
    <ligand>
        <name>Mg(2+)</name>
        <dbReference type="ChEBI" id="CHEBI:18420"/>
    </ligand>
</feature>
<dbReference type="Pfam" id="PF00245">
    <property type="entry name" value="Alk_phosphatase"/>
    <property type="match status" value="1"/>
</dbReference>
<keyword evidence="5 11" id="KW-0378">Hydrolase</keyword>
<keyword evidence="6 9" id="KW-0862">Zinc</keyword>
<evidence type="ECO:0000256" key="12">
    <source>
        <dbReference type="SAM" id="SignalP"/>
    </source>
</evidence>
<feature type="binding site" evidence="9">
    <location>
        <position position="158"/>
    </location>
    <ligand>
        <name>Mg(2+)</name>
        <dbReference type="ChEBI" id="CHEBI:18420"/>
    </ligand>
</feature>
<dbReference type="Gene3D" id="3.40.720.10">
    <property type="entry name" value="Alkaline Phosphatase, subunit A"/>
    <property type="match status" value="1"/>
</dbReference>
<sequence length="523" mass="56597">MYSGLVAALSALPALQLAFASSSPQHHEGHPLNSDHQGGRQGTKNFIYIVPDGYGQASQTLARDYVGFLRNGGDAQHPISVEIGADDLVIGTVKTYASDNLITDSAASATAFGCGVKTFNGAIAVDDDGSPVGSILETARLAGFKTGLVVTSRITHATPACYAAHVPDRDMESIIAEQELGYSHPLGSVVDILVGGGRCYFQPQSNENSCREDDIDLLQWAEDEGWTVMTDRASFDQVLAESDVAPALPYLGLFADSHMSYELDRDPAEQPSLLETTKAALGSLKKATESSEHGERCYFIMIEASRIDHAGHANDVAGHLHETLMYNDVMQYVQEWIDSNPDTQMLSAADHECGGLTLTGFDPYGLINSQNTPDVLGDMFEDYSGDDLAGYLRNTIFPLYGITNATEADVAEVIAMRGDSDWSKVIGAVLAREVGVNWSTGSHTAADVTLHGYAAEGKIDSLKARMSNNWDNTELPLYIEEVLGLEMDDATTALRANGTEWVPTMPVEERRRRRGLDLHAHHH</sequence>
<gene>
    <name evidence="13" type="ORF">BDY21DRAFT_384576</name>
</gene>
<dbReference type="SUPFAM" id="SSF53649">
    <property type="entry name" value="Alkaline phosphatase-like"/>
    <property type="match status" value="1"/>
</dbReference>
<evidence type="ECO:0000256" key="11">
    <source>
        <dbReference type="RuleBase" id="RU003947"/>
    </source>
</evidence>
<dbReference type="PRINTS" id="PR00113">
    <property type="entry name" value="ALKPHPHTASE"/>
</dbReference>
<comment type="cofactor">
    <cofactor evidence="9">
        <name>Zn(2+)</name>
        <dbReference type="ChEBI" id="CHEBI:29105"/>
    </cofactor>
    <text evidence="9">Binds 2 Zn(2+) ions.</text>
</comment>
<comment type="similarity">
    <text evidence="1 10">Belongs to the alkaline phosphatase family.</text>
</comment>
<feature type="binding site" evidence="9">
    <location>
        <position position="443"/>
    </location>
    <ligand>
        <name>Zn(2+)</name>
        <dbReference type="ChEBI" id="CHEBI:29105"/>
        <label>2</label>
    </ligand>
</feature>
<evidence type="ECO:0000256" key="4">
    <source>
        <dbReference type="ARBA" id="ARBA00022723"/>
    </source>
</evidence>
<dbReference type="SMART" id="SM00098">
    <property type="entry name" value="alkPPc"/>
    <property type="match status" value="1"/>
</dbReference>